<comment type="catalytic activity">
    <reaction evidence="3">
        <text>a diacylglycerol + H2O = a monoacylglycerol + a fatty acid + H(+)</text>
        <dbReference type="Rhea" id="RHEA:32731"/>
        <dbReference type="ChEBI" id="CHEBI:15377"/>
        <dbReference type="ChEBI" id="CHEBI:15378"/>
        <dbReference type="ChEBI" id="CHEBI:17408"/>
        <dbReference type="ChEBI" id="CHEBI:18035"/>
        <dbReference type="ChEBI" id="CHEBI:28868"/>
    </reaction>
</comment>
<dbReference type="InterPro" id="IPR002921">
    <property type="entry name" value="Fungal_lipase-type"/>
</dbReference>
<dbReference type="Proteomes" id="UP001050691">
    <property type="component" value="Unassembled WGS sequence"/>
</dbReference>
<evidence type="ECO:0000313" key="7">
    <source>
        <dbReference type="Proteomes" id="UP001050691"/>
    </source>
</evidence>
<name>A0AAV5AJ64_9AGAM</name>
<dbReference type="EMBL" id="BPWL01000007">
    <property type="protein sequence ID" value="GJJ12699.1"/>
    <property type="molecule type" value="Genomic_DNA"/>
</dbReference>
<gene>
    <name evidence="6" type="ORF">Clacol_006943</name>
</gene>
<keyword evidence="7" id="KW-1185">Reference proteome</keyword>
<dbReference type="AlphaFoldDB" id="A0AAV5AJ64"/>
<dbReference type="Gene3D" id="3.40.50.1820">
    <property type="entry name" value="alpha/beta hydrolase"/>
    <property type="match status" value="1"/>
</dbReference>
<proteinExistence type="inferred from homology"/>
<evidence type="ECO:0000313" key="6">
    <source>
        <dbReference type="EMBL" id="GJJ12699.1"/>
    </source>
</evidence>
<accession>A0AAV5AJ64</accession>
<reference evidence="6" key="1">
    <citation type="submission" date="2021-10" db="EMBL/GenBank/DDBJ databases">
        <title>De novo Genome Assembly of Clathrus columnatus (Basidiomycota, Fungi) Using Illumina and Nanopore Sequence Data.</title>
        <authorList>
            <person name="Ogiso-Tanaka E."/>
            <person name="Itagaki H."/>
            <person name="Hosoya T."/>
            <person name="Hosaka K."/>
        </authorList>
    </citation>
    <scope>NUCLEOTIDE SEQUENCE</scope>
    <source>
        <strain evidence="6">MO-923</strain>
    </source>
</reference>
<evidence type="ECO:0000256" key="2">
    <source>
        <dbReference type="ARBA" id="ARBA00043996"/>
    </source>
</evidence>
<dbReference type="SUPFAM" id="SSF53474">
    <property type="entry name" value="alpha/beta-Hydrolases"/>
    <property type="match status" value="1"/>
</dbReference>
<keyword evidence="1" id="KW-1015">Disulfide bond</keyword>
<dbReference type="Pfam" id="PF01764">
    <property type="entry name" value="Lipase_3"/>
    <property type="match status" value="1"/>
</dbReference>
<comment type="catalytic activity">
    <reaction evidence="4">
        <text>a monoacylglycerol + H2O = glycerol + a fatty acid + H(+)</text>
        <dbReference type="Rhea" id="RHEA:15245"/>
        <dbReference type="ChEBI" id="CHEBI:15377"/>
        <dbReference type="ChEBI" id="CHEBI:15378"/>
        <dbReference type="ChEBI" id="CHEBI:17408"/>
        <dbReference type="ChEBI" id="CHEBI:17754"/>
        <dbReference type="ChEBI" id="CHEBI:28868"/>
    </reaction>
</comment>
<protein>
    <recommendedName>
        <fullName evidence="5">Fungal lipase-type domain-containing protein</fullName>
    </recommendedName>
</protein>
<evidence type="ECO:0000256" key="4">
    <source>
        <dbReference type="ARBA" id="ARBA00048461"/>
    </source>
</evidence>
<dbReference type="InterPro" id="IPR029058">
    <property type="entry name" value="AB_hydrolase_fold"/>
</dbReference>
<dbReference type="PANTHER" id="PTHR45856">
    <property type="entry name" value="ALPHA/BETA-HYDROLASES SUPERFAMILY PROTEIN"/>
    <property type="match status" value="1"/>
</dbReference>
<comment type="caution">
    <text evidence="6">The sequence shown here is derived from an EMBL/GenBank/DDBJ whole genome shotgun (WGS) entry which is preliminary data.</text>
</comment>
<comment type="similarity">
    <text evidence="2">Belongs to the AB hydrolase superfamily. Lipase family. Class 3 subfamily.</text>
</comment>
<evidence type="ECO:0000256" key="1">
    <source>
        <dbReference type="ARBA" id="ARBA00023157"/>
    </source>
</evidence>
<dbReference type="PANTHER" id="PTHR45856:SF24">
    <property type="entry name" value="FUNGAL LIPASE-LIKE DOMAIN-CONTAINING PROTEIN"/>
    <property type="match status" value="1"/>
</dbReference>
<sequence length="441" mass="48134">MSSDFETLKKKIIKRHLDQLKPHDLVAGPLESLPIFSTYDDLVTWTNDSQTQINQGKANREDVSTVISAVNLYRTGNDENGAITLMENSTKQISDLRHPDGHSTMVGPFCGAFFPKDYKTSTTPYLGIAYKGTNLTSREVLNDLWAAITTRASGYVWNSQVAQGFYYPLISTYYKTASLVPYAMVRTAIHDIVNDATNNVIIHVTGHSLGGAYATLTYAQLSIDSTGVTRGILGDLYTFGAPRVGRGDFAKPFKAAVAADTTEYYQALTYATTNGSPAHLPVAWGTLPLPQTTLSSSDVENKAFWNYMTNADSFTLQNRGDYIVGHIQKGSLIGEITAQGKLEASLVNSTIFNFDSTKSLFTGENQCVFVKEAKAQLGIYFIVAGTVVGYASVTTKDNAAHGVSSGTLTRGQCIWNFEETANLLEIQDAIAKDFDRVFTIT</sequence>
<evidence type="ECO:0000256" key="3">
    <source>
        <dbReference type="ARBA" id="ARBA00047591"/>
    </source>
</evidence>
<feature type="domain" description="Fungal lipase-type" evidence="5">
    <location>
        <begin position="128"/>
        <end position="257"/>
    </location>
</feature>
<dbReference type="GO" id="GO:0006629">
    <property type="term" value="P:lipid metabolic process"/>
    <property type="evidence" value="ECO:0007669"/>
    <property type="project" value="InterPro"/>
</dbReference>
<organism evidence="6 7">
    <name type="scientific">Clathrus columnatus</name>
    <dbReference type="NCBI Taxonomy" id="1419009"/>
    <lineage>
        <taxon>Eukaryota</taxon>
        <taxon>Fungi</taxon>
        <taxon>Dikarya</taxon>
        <taxon>Basidiomycota</taxon>
        <taxon>Agaricomycotina</taxon>
        <taxon>Agaricomycetes</taxon>
        <taxon>Phallomycetidae</taxon>
        <taxon>Phallales</taxon>
        <taxon>Clathraceae</taxon>
        <taxon>Clathrus</taxon>
    </lineage>
</organism>
<evidence type="ECO:0000259" key="5">
    <source>
        <dbReference type="Pfam" id="PF01764"/>
    </source>
</evidence>
<dbReference type="InterPro" id="IPR051218">
    <property type="entry name" value="Sec_MonoDiacylglyc_Lipase"/>
</dbReference>